<evidence type="ECO:0008006" key="3">
    <source>
        <dbReference type="Google" id="ProtNLM"/>
    </source>
</evidence>
<protein>
    <recommendedName>
        <fullName evidence="3">Amidohydrolase</fullName>
    </recommendedName>
</protein>
<gene>
    <name evidence="1" type="ORF">GCM10010390_36870</name>
</gene>
<evidence type="ECO:0000313" key="1">
    <source>
        <dbReference type="EMBL" id="GAA0531275.1"/>
    </source>
</evidence>
<sequence length="65" mass="6608">MAGTRRAVGRSGSRGGIVGARAWLGLPGLVEGGPADVVAYDTDPTLDSSVLAHPSRIIPRGRVIA</sequence>
<organism evidence="1 2">
    <name type="scientific">Streptomyces mordarskii</name>
    <dbReference type="NCBI Taxonomy" id="1226758"/>
    <lineage>
        <taxon>Bacteria</taxon>
        <taxon>Bacillati</taxon>
        <taxon>Actinomycetota</taxon>
        <taxon>Actinomycetes</taxon>
        <taxon>Kitasatosporales</taxon>
        <taxon>Streptomycetaceae</taxon>
        <taxon>Streptomyces</taxon>
    </lineage>
</organism>
<proteinExistence type="predicted"/>
<accession>A0ABN1D0W4</accession>
<comment type="caution">
    <text evidence="1">The sequence shown here is derived from an EMBL/GenBank/DDBJ whole genome shotgun (WGS) entry which is preliminary data.</text>
</comment>
<name>A0ABN1D0W4_9ACTN</name>
<keyword evidence="2" id="KW-1185">Reference proteome</keyword>
<evidence type="ECO:0000313" key="2">
    <source>
        <dbReference type="Proteomes" id="UP001501576"/>
    </source>
</evidence>
<reference evidence="1 2" key="1">
    <citation type="journal article" date="2019" name="Int. J. Syst. Evol. Microbiol.">
        <title>The Global Catalogue of Microorganisms (GCM) 10K type strain sequencing project: providing services to taxonomists for standard genome sequencing and annotation.</title>
        <authorList>
            <consortium name="The Broad Institute Genomics Platform"/>
            <consortium name="The Broad Institute Genome Sequencing Center for Infectious Disease"/>
            <person name="Wu L."/>
            <person name="Ma J."/>
        </authorList>
    </citation>
    <scope>NUCLEOTIDE SEQUENCE [LARGE SCALE GENOMIC DNA]</scope>
    <source>
        <strain evidence="1 2">JCM 5052</strain>
    </source>
</reference>
<dbReference type="Proteomes" id="UP001501576">
    <property type="component" value="Unassembled WGS sequence"/>
</dbReference>
<dbReference type="EMBL" id="BAAABZ010000025">
    <property type="protein sequence ID" value="GAA0531275.1"/>
    <property type="molecule type" value="Genomic_DNA"/>
</dbReference>